<proteinExistence type="predicted"/>
<keyword evidence="3" id="KW-1185">Reference proteome</keyword>
<protein>
    <submittedName>
        <fullName evidence="2">Uncharacterized protein</fullName>
    </submittedName>
</protein>
<evidence type="ECO:0000313" key="2">
    <source>
        <dbReference type="EMBL" id="MCC9296196.1"/>
    </source>
</evidence>
<gene>
    <name evidence="2" type="ORF">LN736_15155</name>
</gene>
<dbReference type="Proteomes" id="UP001165422">
    <property type="component" value="Unassembled WGS sequence"/>
</dbReference>
<evidence type="ECO:0000313" key="3">
    <source>
        <dbReference type="Proteomes" id="UP001165422"/>
    </source>
</evidence>
<accession>A0ABS8N8Q5</accession>
<reference evidence="2" key="1">
    <citation type="submission" date="2021-11" db="EMBL/GenBank/DDBJ databases">
        <authorList>
            <person name="Qingchun L."/>
            <person name="Dong Z."/>
            <person name="Zongwei Q."/>
            <person name="Jia Z."/>
            <person name="Duotao L."/>
        </authorList>
    </citation>
    <scope>NUCLEOTIDE SEQUENCE</scope>
    <source>
        <strain evidence="2">WLY-B-L2</strain>
    </source>
</reference>
<feature type="compositionally biased region" description="Basic residues" evidence="1">
    <location>
        <begin position="1"/>
        <end position="11"/>
    </location>
</feature>
<feature type="region of interest" description="Disordered" evidence="1">
    <location>
        <begin position="1"/>
        <end position="20"/>
    </location>
</feature>
<comment type="caution">
    <text evidence="2">The sequence shown here is derived from an EMBL/GenBank/DDBJ whole genome shotgun (WGS) entry which is preliminary data.</text>
</comment>
<dbReference type="EMBL" id="JAJJPB010000025">
    <property type="protein sequence ID" value="MCC9296196.1"/>
    <property type="molecule type" value="Genomic_DNA"/>
</dbReference>
<evidence type="ECO:0000256" key="1">
    <source>
        <dbReference type="SAM" id="MobiDB-lite"/>
    </source>
</evidence>
<dbReference type="RefSeq" id="WP_190972248.1">
    <property type="nucleotide sequence ID" value="NZ_JAJJPB010000025.1"/>
</dbReference>
<organism evidence="2 3">
    <name type="scientific">Clostridium aromativorans</name>
    <dbReference type="NCBI Taxonomy" id="2836848"/>
    <lineage>
        <taxon>Bacteria</taxon>
        <taxon>Bacillati</taxon>
        <taxon>Bacillota</taxon>
        <taxon>Clostridia</taxon>
        <taxon>Eubacteriales</taxon>
        <taxon>Clostridiaceae</taxon>
        <taxon>Clostridium</taxon>
    </lineage>
</organism>
<sequence>MEKEKPKKKKLNKNESGRGKDLSFCDIEKLMRHDCYRRVKGAIRRVR</sequence>
<name>A0ABS8N8Q5_9CLOT</name>